<dbReference type="InterPro" id="IPR003599">
    <property type="entry name" value="Ig_sub"/>
</dbReference>
<dbReference type="Proteomes" id="UP000504602">
    <property type="component" value="Unplaced"/>
</dbReference>
<dbReference type="InterPro" id="IPR007110">
    <property type="entry name" value="Ig-like_dom"/>
</dbReference>
<dbReference type="GO" id="GO:0043277">
    <property type="term" value="P:apoptotic cell clearance"/>
    <property type="evidence" value="ECO:0007669"/>
    <property type="project" value="TreeGrafter"/>
</dbReference>
<protein>
    <submittedName>
        <fullName evidence="15">Hepatitis A virus cellular receptor 2</fullName>
    </submittedName>
</protein>
<evidence type="ECO:0000259" key="13">
    <source>
        <dbReference type="PROSITE" id="PS50835"/>
    </source>
</evidence>
<dbReference type="OrthoDB" id="434099at2759"/>
<feature type="region of interest" description="Disordered" evidence="10">
    <location>
        <begin position="139"/>
        <end position="181"/>
    </location>
</feature>
<dbReference type="PANTHER" id="PTHR46608">
    <property type="entry name" value="T-CELL IMMUNOGLOBULIN AND MUCIN DOMAIN-CONTAINING PROTEIN 4"/>
    <property type="match status" value="1"/>
</dbReference>
<evidence type="ECO:0000313" key="15">
    <source>
        <dbReference type="RefSeq" id="XP_030911063.1"/>
    </source>
</evidence>
<feature type="compositionally biased region" description="Low complexity" evidence="10">
    <location>
        <begin position="488"/>
        <end position="497"/>
    </location>
</feature>
<dbReference type="CTD" id="84868"/>
<proteinExistence type="inferred from homology"/>
<keyword evidence="6" id="KW-1015">Disulfide bond</keyword>
<dbReference type="GeneID" id="102042506"/>
<keyword evidence="5 11" id="KW-0472">Membrane</keyword>
<evidence type="ECO:0000256" key="9">
    <source>
        <dbReference type="ARBA" id="ARBA00038203"/>
    </source>
</evidence>
<dbReference type="GO" id="GO:0001786">
    <property type="term" value="F:phosphatidylserine binding"/>
    <property type="evidence" value="ECO:0007669"/>
    <property type="project" value="TreeGrafter"/>
</dbReference>
<dbReference type="PANTHER" id="PTHR46608:SF3">
    <property type="entry name" value="T-CELL IMMUNOGLOBULIN AND MUCIN DOMAIN-CONTAINING PROTEIN 4"/>
    <property type="match status" value="1"/>
</dbReference>
<keyword evidence="3 12" id="KW-0732">Signal</keyword>
<sequence length="660" mass="71206">MLSHICLTWLLLLLLTGSTVSELIVIGEVGQDITVPCGYSVQNRNSITSMCWGRGSCPNSKCSQPIIWTDGWRVTQQHSSRYQLKGDLHRGDVSLTIVDARESDSGTYCCRVEIPGWFNDQLIHRKVVVKKARISTASPHTYTSEQTSGPGSTRESSFTGTRTWPSVSASEAPQTASTPCSGPSDCLDVAANLQNASVSLPREQHPEHGLYIGIGSCAALLLILILALLLTKQYFYNIKKMGGSASLVAFQRPLGMGSHSVLEEENPAEENVYIMDYFSRTHSDSGKDKIWFPILPVTALVSPSARMSHFVLFYWMVIQIFMAPTVSDTVVRGTEGQPVTLPCSYRVARRKDISDMCWGRGPCPSSKCTNKILHTSGTKVTFRASQRYSLRGFVAFGDVSLTIGAAGAEDAGVYCCRVEIPGLFNDIKRNIRLQVARAPPVTTTTTEAPVFSKYFTETTSAPQATSDLQPTPETTVLLTTSPLPPATTAPRSPAVTTGDTSAPPTIAGTENDIFPVTVVETSAPPDFPATSQAADVTTEDDMFCSTLPGSTEVTTELPGTLPAAEETTTSVLMEELSVRELSANSDGNAGKYEDRGDEAKLPFPSSAIVIACVIAGSILLGLLVWKRKQTKKFIVKSVGPPEETDKVFSGAEGENNIFSL</sequence>
<evidence type="ECO:0000256" key="8">
    <source>
        <dbReference type="ARBA" id="ARBA00023319"/>
    </source>
</evidence>
<feature type="transmembrane region" description="Helical" evidence="11">
    <location>
        <begin position="603"/>
        <end position="625"/>
    </location>
</feature>
<comment type="similarity">
    <text evidence="9">Belongs to the immunoglobulin superfamily. TIM family.</text>
</comment>
<dbReference type="Pfam" id="PF07686">
    <property type="entry name" value="V-set"/>
    <property type="match status" value="2"/>
</dbReference>
<reference evidence="15" key="1">
    <citation type="submission" date="2025-08" db="UniProtKB">
        <authorList>
            <consortium name="RefSeq"/>
        </authorList>
    </citation>
    <scope>IDENTIFICATION</scope>
</reference>
<dbReference type="InterPro" id="IPR036179">
    <property type="entry name" value="Ig-like_dom_sf"/>
</dbReference>
<feature type="transmembrane region" description="Helical" evidence="11">
    <location>
        <begin position="210"/>
        <end position="231"/>
    </location>
</feature>
<keyword evidence="14" id="KW-1185">Reference proteome</keyword>
<evidence type="ECO:0000313" key="14">
    <source>
        <dbReference type="Proteomes" id="UP000504602"/>
    </source>
</evidence>
<name>A0A8N5HVN0_GEOFO</name>
<evidence type="ECO:0000256" key="11">
    <source>
        <dbReference type="SAM" id="Phobius"/>
    </source>
</evidence>
<evidence type="ECO:0000256" key="6">
    <source>
        <dbReference type="ARBA" id="ARBA00023157"/>
    </source>
</evidence>
<evidence type="ECO:0000256" key="10">
    <source>
        <dbReference type="SAM" id="MobiDB-lite"/>
    </source>
</evidence>
<feature type="domain" description="Ig-like" evidence="13">
    <location>
        <begin position="324"/>
        <end position="419"/>
    </location>
</feature>
<evidence type="ECO:0000256" key="5">
    <source>
        <dbReference type="ARBA" id="ARBA00023136"/>
    </source>
</evidence>
<keyword evidence="4 11" id="KW-1133">Transmembrane helix</keyword>
<feature type="signal peptide" evidence="12">
    <location>
        <begin position="1"/>
        <end position="21"/>
    </location>
</feature>
<evidence type="ECO:0000256" key="2">
    <source>
        <dbReference type="ARBA" id="ARBA00022692"/>
    </source>
</evidence>
<evidence type="ECO:0000256" key="12">
    <source>
        <dbReference type="SAM" id="SignalP"/>
    </source>
</evidence>
<evidence type="ECO:0000256" key="3">
    <source>
        <dbReference type="ARBA" id="ARBA00022729"/>
    </source>
</evidence>
<dbReference type="InterPro" id="IPR013106">
    <property type="entry name" value="Ig_V-set"/>
</dbReference>
<dbReference type="PROSITE" id="PS50835">
    <property type="entry name" value="IG_LIKE"/>
    <property type="match status" value="2"/>
</dbReference>
<dbReference type="SMART" id="SM00409">
    <property type="entry name" value="IG"/>
    <property type="match status" value="2"/>
</dbReference>
<comment type="subcellular location">
    <subcellularLocation>
        <location evidence="1">Membrane</location>
        <topology evidence="1">Single-pass type I membrane protein</topology>
    </subcellularLocation>
</comment>
<keyword evidence="7" id="KW-0325">Glycoprotein</keyword>
<evidence type="ECO:0000256" key="7">
    <source>
        <dbReference type="ARBA" id="ARBA00023180"/>
    </source>
</evidence>
<dbReference type="GO" id="GO:0016020">
    <property type="term" value="C:membrane"/>
    <property type="evidence" value="ECO:0007669"/>
    <property type="project" value="UniProtKB-SubCell"/>
</dbReference>
<feature type="region of interest" description="Disordered" evidence="10">
    <location>
        <begin position="479"/>
        <end position="509"/>
    </location>
</feature>
<dbReference type="AlphaFoldDB" id="A0A8N5HVN0"/>
<accession>A0A8N5HVN0</accession>
<dbReference type="GO" id="GO:0060097">
    <property type="term" value="P:cytoskeletal rearrangement involved in phagocytosis, engulfment"/>
    <property type="evidence" value="ECO:0007669"/>
    <property type="project" value="TreeGrafter"/>
</dbReference>
<dbReference type="Gene3D" id="2.60.40.10">
    <property type="entry name" value="Immunoglobulins"/>
    <property type="match status" value="2"/>
</dbReference>
<evidence type="ECO:0000256" key="4">
    <source>
        <dbReference type="ARBA" id="ARBA00022989"/>
    </source>
</evidence>
<dbReference type="RefSeq" id="XP_030911063.1">
    <property type="nucleotide sequence ID" value="XM_031055203.1"/>
</dbReference>
<keyword evidence="15" id="KW-0675">Receptor</keyword>
<feature type="chain" id="PRO_5035475690" evidence="12">
    <location>
        <begin position="22"/>
        <end position="660"/>
    </location>
</feature>
<evidence type="ECO:0000256" key="1">
    <source>
        <dbReference type="ARBA" id="ARBA00004479"/>
    </source>
</evidence>
<organism evidence="14 15">
    <name type="scientific">Geospiza fortis</name>
    <name type="common">Medium ground-finch</name>
    <dbReference type="NCBI Taxonomy" id="48883"/>
    <lineage>
        <taxon>Eukaryota</taxon>
        <taxon>Metazoa</taxon>
        <taxon>Chordata</taxon>
        <taxon>Craniata</taxon>
        <taxon>Vertebrata</taxon>
        <taxon>Euteleostomi</taxon>
        <taxon>Archelosauria</taxon>
        <taxon>Archosauria</taxon>
        <taxon>Dinosauria</taxon>
        <taxon>Saurischia</taxon>
        <taxon>Theropoda</taxon>
        <taxon>Coelurosauria</taxon>
        <taxon>Aves</taxon>
        <taxon>Neognathae</taxon>
        <taxon>Neoaves</taxon>
        <taxon>Telluraves</taxon>
        <taxon>Australaves</taxon>
        <taxon>Passeriformes</taxon>
        <taxon>Thraupidae</taxon>
        <taxon>Geospiza</taxon>
    </lineage>
</organism>
<dbReference type="FunFam" id="2.60.40.10:FF:000774">
    <property type="entry name" value="Hepatitis A virus cellular receptor 1"/>
    <property type="match status" value="2"/>
</dbReference>
<keyword evidence="2 11" id="KW-0812">Transmembrane</keyword>
<dbReference type="SUPFAM" id="SSF48726">
    <property type="entry name" value="Immunoglobulin"/>
    <property type="match status" value="2"/>
</dbReference>
<keyword evidence="8" id="KW-0393">Immunoglobulin domain</keyword>
<gene>
    <name evidence="15" type="primary">HAVCR2</name>
</gene>
<feature type="domain" description="Ig-like" evidence="13">
    <location>
        <begin position="30"/>
        <end position="113"/>
    </location>
</feature>
<dbReference type="InterPro" id="IPR013783">
    <property type="entry name" value="Ig-like_fold"/>
</dbReference>